<proteinExistence type="predicted"/>
<evidence type="ECO:0000313" key="1">
    <source>
        <dbReference type="EMBL" id="SIS47516.1"/>
    </source>
</evidence>
<accession>A0ABY1KLF3</accession>
<evidence type="ECO:0008006" key="3">
    <source>
        <dbReference type="Google" id="ProtNLM"/>
    </source>
</evidence>
<reference evidence="1 2" key="1">
    <citation type="submission" date="2017-01" db="EMBL/GenBank/DDBJ databases">
        <authorList>
            <person name="Varghese N."/>
            <person name="Submissions S."/>
        </authorList>
    </citation>
    <scope>NUCLEOTIDE SEQUENCE [LARGE SCALE GENOMIC DNA]</scope>
    <source>
        <strain evidence="1 2">DSM 2061</strain>
    </source>
</reference>
<organism evidence="1 2">
    <name type="scientific">Zobellia uliginosa</name>
    <dbReference type="NCBI Taxonomy" id="143224"/>
    <lineage>
        <taxon>Bacteria</taxon>
        <taxon>Pseudomonadati</taxon>
        <taxon>Bacteroidota</taxon>
        <taxon>Flavobacteriia</taxon>
        <taxon>Flavobacteriales</taxon>
        <taxon>Flavobacteriaceae</taxon>
        <taxon>Zobellia</taxon>
    </lineage>
</organism>
<dbReference type="Proteomes" id="UP000185728">
    <property type="component" value="Unassembled WGS sequence"/>
</dbReference>
<dbReference type="EMBL" id="FTOB01000002">
    <property type="protein sequence ID" value="SIS47516.1"/>
    <property type="molecule type" value="Genomic_DNA"/>
</dbReference>
<keyword evidence="2" id="KW-1185">Reference proteome</keyword>
<gene>
    <name evidence="1" type="ORF">SAMN05421766_102139</name>
</gene>
<protein>
    <recommendedName>
        <fullName evidence="3">Lipoprotein</fullName>
    </recommendedName>
</protein>
<name>A0ABY1KLF3_9FLAO</name>
<sequence>MKQIISTLLVLLIFCNCKESKNQNAEQINNRLEQKKDSVSEPPIKIIGVVFDSIYKNPSVQLNTINESLNELYKEAKKINNKEYLDRRINDIKLKRFAKSLAKQFDNDDFTRATQINASFLTKKEQKNPGDIRIEEWYFKDENTAKSCFESLIEYEERELYFNFISWIWVQQNNKLFLIFTTEFNVDEEPMQIVKRHLTDVLSKQGEYGIIEMH</sequence>
<evidence type="ECO:0000313" key="2">
    <source>
        <dbReference type="Proteomes" id="UP000185728"/>
    </source>
</evidence>
<comment type="caution">
    <text evidence="1">The sequence shown here is derived from an EMBL/GenBank/DDBJ whole genome shotgun (WGS) entry which is preliminary data.</text>
</comment>
<dbReference type="RefSeq" id="WP_076453940.1">
    <property type="nucleotide sequence ID" value="NZ_FTOB01000002.1"/>
</dbReference>